<dbReference type="EMBL" id="BMAW01086307">
    <property type="protein sequence ID" value="GFU46846.1"/>
    <property type="molecule type" value="Genomic_DNA"/>
</dbReference>
<comment type="caution">
    <text evidence="1">The sequence shown here is derived from an EMBL/GenBank/DDBJ whole genome shotgun (WGS) entry which is preliminary data.</text>
</comment>
<protein>
    <submittedName>
        <fullName evidence="1">Uncharacterized protein</fullName>
    </submittedName>
</protein>
<name>A0A8X6R0K7_NEPPI</name>
<dbReference type="AlphaFoldDB" id="A0A8X6R0K7"/>
<accession>A0A8X6R0K7</accession>
<dbReference type="Proteomes" id="UP000887013">
    <property type="component" value="Unassembled WGS sequence"/>
</dbReference>
<evidence type="ECO:0000313" key="2">
    <source>
        <dbReference type="Proteomes" id="UP000887013"/>
    </source>
</evidence>
<proteinExistence type="predicted"/>
<reference evidence="1" key="1">
    <citation type="submission" date="2020-08" db="EMBL/GenBank/DDBJ databases">
        <title>Multicomponent nature underlies the extraordinary mechanical properties of spider dragline silk.</title>
        <authorList>
            <person name="Kono N."/>
            <person name="Nakamura H."/>
            <person name="Mori M."/>
            <person name="Yoshida Y."/>
            <person name="Ohtoshi R."/>
            <person name="Malay A.D."/>
            <person name="Moran D.A.P."/>
            <person name="Tomita M."/>
            <person name="Numata K."/>
            <person name="Arakawa K."/>
        </authorList>
    </citation>
    <scope>NUCLEOTIDE SEQUENCE</scope>
</reference>
<organism evidence="1 2">
    <name type="scientific">Nephila pilipes</name>
    <name type="common">Giant wood spider</name>
    <name type="synonym">Nephila maculata</name>
    <dbReference type="NCBI Taxonomy" id="299642"/>
    <lineage>
        <taxon>Eukaryota</taxon>
        <taxon>Metazoa</taxon>
        <taxon>Ecdysozoa</taxon>
        <taxon>Arthropoda</taxon>
        <taxon>Chelicerata</taxon>
        <taxon>Arachnida</taxon>
        <taxon>Araneae</taxon>
        <taxon>Araneomorphae</taxon>
        <taxon>Entelegynae</taxon>
        <taxon>Araneoidea</taxon>
        <taxon>Nephilidae</taxon>
        <taxon>Nephila</taxon>
    </lineage>
</organism>
<evidence type="ECO:0000313" key="1">
    <source>
        <dbReference type="EMBL" id="GFU46846.1"/>
    </source>
</evidence>
<keyword evidence="2" id="KW-1185">Reference proteome</keyword>
<sequence>MFFGAAGAFRISLCPHKRARPIIESDQHPIPKRGKRVQEGMDSEIADKPLVIIVRSLFCERVSPSWYTPFTVRWLLLATGALSGFVRK</sequence>
<gene>
    <name evidence="1" type="ORF">NPIL_491311</name>
</gene>